<dbReference type="Proteomes" id="UP000552700">
    <property type="component" value="Unassembled WGS sequence"/>
</dbReference>
<evidence type="ECO:0000256" key="5">
    <source>
        <dbReference type="ARBA" id="ARBA00022756"/>
    </source>
</evidence>
<dbReference type="PANTHER" id="PTHR43210:SF2">
    <property type="entry name" value="ATP-DEPENDENT DETHIOBIOTIN SYNTHETASE BIOD 2"/>
    <property type="match status" value="1"/>
</dbReference>
<dbReference type="UniPathway" id="UPA00078">
    <property type="reaction ID" value="UER00161"/>
</dbReference>
<comment type="cofactor">
    <cofactor evidence="9">
        <name>Mg(2+)</name>
        <dbReference type="ChEBI" id="CHEBI:18420"/>
    </cofactor>
</comment>
<feature type="binding site" evidence="9">
    <location>
        <position position="102"/>
    </location>
    <ligand>
        <name>Mg(2+)</name>
        <dbReference type="ChEBI" id="CHEBI:18420"/>
    </ligand>
</feature>
<dbReference type="SUPFAM" id="SSF52540">
    <property type="entry name" value="P-loop containing nucleoside triphosphate hydrolases"/>
    <property type="match status" value="1"/>
</dbReference>
<evidence type="ECO:0000256" key="3">
    <source>
        <dbReference type="ARBA" id="ARBA00022723"/>
    </source>
</evidence>
<feature type="binding site" evidence="9">
    <location>
        <begin position="14"/>
        <end position="19"/>
    </location>
    <ligand>
        <name>ATP</name>
        <dbReference type="ChEBI" id="CHEBI:30616"/>
    </ligand>
</feature>
<feature type="binding site" evidence="9">
    <location>
        <position position="18"/>
    </location>
    <ligand>
        <name>Mg(2+)</name>
        <dbReference type="ChEBI" id="CHEBI:18420"/>
    </ligand>
</feature>
<feature type="binding site" evidence="9">
    <location>
        <position position="46"/>
    </location>
    <ligand>
        <name>Mg(2+)</name>
        <dbReference type="ChEBI" id="CHEBI:18420"/>
    </ligand>
</feature>
<dbReference type="GO" id="GO:0004141">
    <property type="term" value="F:dethiobiotin synthase activity"/>
    <property type="evidence" value="ECO:0007669"/>
    <property type="project" value="UniProtKB-UniRule"/>
</dbReference>
<dbReference type="HAMAP" id="MF_00336">
    <property type="entry name" value="BioD"/>
    <property type="match status" value="1"/>
</dbReference>
<name>A0A841J4L4_9SPHN</name>
<evidence type="ECO:0000313" key="11">
    <source>
        <dbReference type="Proteomes" id="UP000552700"/>
    </source>
</evidence>
<keyword evidence="4 9" id="KW-0547">Nucleotide-binding</keyword>
<dbReference type="GO" id="GO:0009102">
    <property type="term" value="P:biotin biosynthetic process"/>
    <property type="evidence" value="ECO:0007669"/>
    <property type="project" value="UniProtKB-UniRule"/>
</dbReference>
<comment type="subcellular location">
    <subcellularLocation>
        <location evidence="9">Cytoplasm</location>
    </subcellularLocation>
</comment>
<evidence type="ECO:0000256" key="1">
    <source>
        <dbReference type="ARBA" id="ARBA00022490"/>
    </source>
</evidence>
<dbReference type="CDD" id="cd03109">
    <property type="entry name" value="DTBS"/>
    <property type="match status" value="1"/>
</dbReference>
<dbReference type="Pfam" id="PF13500">
    <property type="entry name" value="AAA_26"/>
    <property type="match status" value="1"/>
</dbReference>
<dbReference type="GO" id="GO:0005829">
    <property type="term" value="C:cytosol"/>
    <property type="evidence" value="ECO:0007669"/>
    <property type="project" value="TreeGrafter"/>
</dbReference>
<evidence type="ECO:0000256" key="4">
    <source>
        <dbReference type="ARBA" id="ARBA00022741"/>
    </source>
</evidence>
<sequence>MTKGVLCVTGTDTDVGKTVVSAAIAASLPGALYWKPVQAGRDPMTDSERVAQWGAVPAERILPEAYNLSTPASPHLAAFFDEVRIDPEHLYLPKVSGPLVVEGAGGVLVPLSETFLQVEMFAQWQAPVLLVARTGLGTINHSLLSIEALRARRVPVAGILFSGEAHAENERVIPRIADVRSFGRLPLLDRIDGASLVAAARDHIDIAGLAQVIGVEAG</sequence>
<evidence type="ECO:0000256" key="6">
    <source>
        <dbReference type="ARBA" id="ARBA00022840"/>
    </source>
</evidence>
<evidence type="ECO:0000256" key="7">
    <source>
        <dbReference type="ARBA" id="ARBA00022842"/>
    </source>
</evidence>
<dbReference type="AlphaFoldDB" id="A0A841J4L4"/>
<comment type="caution">
    <text evidence="10">The sequence shown here is derived from an EMBL/GenBank/DDBJ whole genome shotgun (WGS) entry which is preliminary data.</text>
</comment>
<keyword evidence="6 9" id="KW-0067">ATP-binding</keyword>
<evidence type="ECO:0000313" key="10">
    <source>
        <dbReference type="EMBL" id="MBB6124456.1"/>
    </source>
</evidence>
<comment type="function">
    <text evidence="9">Catalyzes a mechanistically unusual reaction, the ATP-dependent insertion of CO2 between the N7 and N8 nitrogen atoms of 7,8-diaminopelargonic acid (DAPA, also called 7,8-diammoniononanoate) to form a ureido ring.</text>
</comment>
<proteinExistence type="inferred from homology"/>
<keyword evidence="3 9" id="KW-0479">Metal-binding</keyword>
<keyword evidence="7 9" id="KW-0460">Magnesium</keyword>
<evidence type="ECO:0000256" key="8">
    <source>
        <dbReference type="ARBA" id="ARBA00047386"/>
    </source>
</evidence>
<comment type="catalytic activity">
    <reaction evidence="8">
        <text>(7R,8S)-8-amino-7-(carboxyamino)nonanoate + ATP = (4R,5S)-dethiobiotin + ADP + phosphate + H(+)</text>
        <dbReference type="Rhea" id="RHEA:63684"/>
        <dbReference type="ChEBI" id="CHEBI:15378"/>
        <dbReference type="ChEBI" id="CHEBI:30616"/>
        <dbReference type="ChEBI" id="CHEBI:43474"/>
        <dbReference type="ChEBI" id="CHEBI:149470"/>
        <dbReference type="ChEBI" id="CHEBI:149473"/>
        <dbReference type="ChEBI" id="CHEBI:456216"/>
    </reaction>
</comment>
<dbReference type="NCBIfam" id="TIGR00347">
    <property type="entry name" value="bioD"/>
    <property type="match status" value="1"/>
</dbReference>
<comment type="pathway">
    <text evidence="9">Cofactor biosynthesis; biotin biosynthesis; biotin from 7,8-diaminononanoate: step 1/2.</text>
</comment>
<reference evidence="10 11" key="1">
    <citation type="submission" date="2020-08" db="EMBL/GenBank/DDBJ databases">
        <title>Genomic Encyclopedia of Type Strains, Phase IV (KMG-IV): sequencing the most valuable type-strain genomes for metagenomic binning, comparative biology and taxonomic classification.</title>
        <authorList>
            <person name="Goeker M."/>
        </authorList>
    </citation>
    <scope>NUCLEOTIDE SEQUENCE [LARGE SCALE GENOMIC DNA]</scope>
    <source>
        <strain evidence="10 11">DSM 102255</strain>
    </source>
</reference>
<organism evidence="10 11">
    <name type="scientific">Sphingobium subterraneum</name>
    <dbReference type="NCBI Taxonomy" id="627688"/>
    <lineage>
        <taxon>Bacteria</taxon>
        <taxon>Pseudomonadati</taxon>
        <taxon>Pseudomonadota</taxon>
        <taxon>Alphaproteobacteria</taxon>
        <taxon>Sphingomonadales</taxon>
        <taxon>Sphingomonadaceae</taxon>
        <taxon>Sphingobium</taxon>
    </lineage>
</organism>
<evidence type="ECO:0000256" key="2">
    <source>
        <dbReference type="ARBA" id="ARBA00022598"/>
    </source>
</evidence>
<keyword evidence="11" id="KW-1185">Reference proteome</keyword>
<evidence type="ECO:0000256" key="9">
    <source>
        <dbReference type="HAMAP-Rule" id="MF_00336"/>
    </source>
</evidence>
<dbReference type="InterPro" id="IPR027417">
    <property type="entry name" value="P-loop_NTPase"/>
</dbReference>
<feature type="binding site" evidence="9">
    <location>
        <position position="46"/>
    </location>
    <ligand>
        <name>ATP</name>
        <dbReference type="ChEBI" id="CHEBI:30616"/>
    </ligand>
</feature>
<comment type="caution">
    <text evidence="9">Lacks conserved residue(s) required for the propagation of feature annotation.</text>
</comment>
<feature type="binding site" evidence="9">
    <location>
        <begin position="102"/>
        <end position="105"/>
    </location>
    <ligand>
        <name>ATP</name>
        <dbReference type="ChEBI" id="CHEBI:30616"/>
    </ligand>
</feature>
<dbReference type="PANTHER" id="PTHR43210">
    <property type="entry name" value="DETHIOBIOTIN SYNTHETASE"/>
    <property type="match status" value="1"/>
</dbReference>
<dbReference type="EMBL" id="JACIJP010000003">
    <property type="protein sequence ID" value="MBB6124456.1"/>
    <property type="molecule type" value="Genomic_DNA"/>
</dbReference>
<feature type="binding site" evidence="9">
    <location>
        <begin position="186"/>
        <end position="188"/>
    </location>
    <ligand>
        <name>ATP</name>
        <dbReference type="ChEBI" id="CHEBI:30616"/>
    </ligand>
</feature>
<gene>
    <name evidence="9" type="primary">bioD</name>
    <name evidence="10" type="ORF">FHS92_002201</name>
</gene>
<comment type="subunit">
    <text evidence="9">Homodimer.</text>
</comment>
<dbReference type="InterPro" id="IPR004472">
    <property type="entry name" value="DTB_synth_BioD"/>
</dbReference>
<accession>A0A841J4L4</accession>
<comment type="similarity">
    <text evidence="9">Belongs to the dethiobiotin synthetase family.</text>
</comment>
<dbReference type="PIRSF" id="PIRSF006755">
    <property type="entry name" value="DTB_synth"/>
    <property type="match status" value="1"/>
</dbReference>
<keyword evidence="2 9" id="KW-0436">Ligase</keyword>
<dbReference type="Gene3D" id="3.40.50.300">
    <property type="entry name" value="P-loop containing nucleotide triphosphate hydrolases"/>
    <property type="match status" value="1"/>
</dbReference>
<comment type="catalytic activity">
    <reaction evidence="9">
        <text>(7R,8S)-7,8-diammoniononanoate + CO2 + ATP = (4R,5S)-dethiobiotin + ADP + phosphate + 3 H(+)</text>
        <dbReference type="Rhea" id="RHEA:15805"/>
        <dbReference type="ChEBI" id="CHEBI:15378"/>
        <dbReference type="ChEBI" id="CHEBI:16526"/>
        <dbReference type="ChEBI" id="CHEBI:30616"/>
        <dbReference type="ChEBI" id="CHEBI:43474"/>
        <dbReference type="ChEBI" id="CHEBI:149469"/>
        <dbReference type="ChEBI" id="CHEBI:149473"/>
        <dbReference type="ChEBI" id="CHEBI:456216"/>
        <dbReference type="EC" id="6.3.3.3"/>
    </reaction>
</comment>
<dbReference type="EC" id="6.3.3.3" evidence="9"/>
<protein>
    <recommendedName>
        <fullName evidence="9">ATP-dependent dethiobiotin synthetase BioD</fullName>
        <ecNumber evidence="9">6.3.3.3</ecNumber>
    </recommendedName>
    <alternativeName>
        <fullName evidence="9">DTB synthetase</fullName>
        <shortName evidence="9">DTBS</shortName>
    </alternativeName>
    <alternativeName>
        <fullName evidence="9">Dethiobiotin synthase</fullName>
    </alternativeName>
</protein>
<dbReference type="GO" id="GO:0000287">
    <property type="term" value="F:magnesium ion binding"/>
    <property type="evidence" value="ECO:0007669"/>
    <property type="project" value="UniProtKB-UniRule"/>
</dbReference>
<keyword evidence="5 9" id="KW-0093">Biotin biosynthesis</keyword>
<keyword evidence="1 9" id="KW-0963">Cytoplasm</keyword>
<dbReference type="GO" id="GO:0005524">
    <property type="term" value="F:ATP binding"/>
    <property type="evidence" value="ECO:0007669"/>
    <property type="project" value="UniProtKB-UniRule"/>
</dbReference>
<feature type="active site" evidence="9">
    <location>
        <position position="35"/>
    </location>
</feature>
<dbReference type="RefSeq" id="WP_184080558.1">
    <property type="nucleotide sequence ID" value="NZ_JACIJP010000003.1"/>
</dbReference>